<dbReference type="NCBIfam" id="NF003592">
    <property type="entry name" value="PRK05254.1-5"/>
    <property type="match status" value="1"/>
</dbReference>
<dbReference type="GO" id="GO:0004844">
    <property type="term" value="F:uracil DNA N-glycosylase activity"/>
    <property type="evidence" value="ECO:0007669"/>
    <property type="project" value="UniProtKB-UniRule"/>
</dbReference>
<comment type="catalytic activity">
    <reaction evidence="1 9 11">
        <text>Hydrolyzes single-stranded DNA or mismatched double-stranded DNA and polynucleotides, releasing free uracil.</text>
        <dbReference type="EC" id="3.2.2.27"/>
    </reaction>
</comment>
<evidence type="ECO:0000256" key="5">
    <source>
        <dbReference type="ARBA" id="ARBA00018429"/>
    </source>
</evidence>
<evidence type="ECO:0000256" key="9">
    <source>
        <dbReference type="HAMAP-Rule" id="MF_00148"/>
    </source>
</evidence>
<proteinExistence type="inferred from homology"/>
<keyword evidence="14" id="KW-1185">Reference proteome</keyword>
<dbReference type="HAMAP" id="MF_00148">
    <property type="entry name" value="UDG"/>
    <property type="match status" value="1"/>
</dbReference>
<dbReference type="CDD" id="cd10027">
    <property type="entry name" value="UDG-F1-like"/>
    <property type="match status" value="1"/>
</dbReference>
<dbReference type="SMART" id="SM00987">
    <property type="entry name" value="UreE_C"/>
    <property type="match status" value="1"/>
</dbReference>
<evidence type="ECO:0000256" key="4">
    <source>
        <dbReference type="ARBA" id="ARBA00012030"/>
    </source>
</evidence>
<evidence type="ECO:0000256" key="11">
    <source>
        <dbReference type="RuleBase" id="RU003780"/>
    </source>
</evidence>
<evidence type="ECO:0000256" key="8">
    <source>
        <dbReference type="ARBA" id="ARBA00023204"/>
    </source>
</evidence>
<evidence type="ECO:0000256" key="10">
    <source>
        <dbReference type="PROSITE-ProRule" id="PRU10072"/>
    </source>
</evidence>
<evidence type="ECO:0000256" key="6">
    <source>
        <dbReference type="ARBA" id="ARBA00022763"/>
    </source>
</evidence>
<gene>
    <name evidence="9" type="primary">ung</name>
    <name evidence="13" type="ORF">B0X71_15320</name>
</gene>
<evidence type="ECO:0000256" key="7">
    <source>
        <dbReference type="ARBA" id="ARBA00022801"/>
    </source>
</evidence>
<dbReference type="SMART" id="SM00986">
    <property type="entry name" value="UDG"/>
    <property type="match status" value="1"/>
</dbReference>
<dbReference type="EMBL" id="CP019640">
    <property type="protein sequence ID" value="AQQ54332.1"/>
    <property type="molecule type" value="Genomic_DNA"/>
</dbReference>
<feature type="active site" description="Proton acceptor" evidence="9 10">
    <location>
        <position position="66"/>
    </location>
</feature>
<comment type="subcellular location">
    <subcellularLocation>
        <location evidence="9">Cytoplasm</location>
    </subcellularLocation>
</comment>
<reference evidence="13 14" key="1">
    <citation type="submission" date="2017-02" db="EMBL/GenBank/DDBJ databases">
        <title>The complete genomic sequence of a novel cold adapted crude oil-degrading bacterium Planococcus qaidamina Y42.</title>
        <authorList>
            <person name="Yang R."/>
        </authorList>
    </citation>
    <scope>NUCLEOTIDE SEQUENCE [LARGE SCALE GENOMIC DNA]</scope>
    <source>
        <strain evidence="13 14">Y42</strain>
    </source>
</reference>
<evidence type="ECO:0000256" key="2">
    <source>
        <dbReference type="ARBA" id="ARBA00002631"/>
    </source>
</evidence>
<name>A0A1Q2L373_9BACL</name>
<dbReference type="PANTHER" id="PTHR11264">
    <property type="entry name" value="URACIL-DNA GLYCOSYLASE"/>
    <property type="match status" value="1"/>
</dbReference>
<dbReference type="InterPro" id="IPR018085">
    <property type="entry name" value="Ura-DNA_Glyclase_AS"/>
</dbReference>
<comment type="similarity">
    <text evidence="3 9 11">Belongs to the uracil-DNA glycosylase (UDG) superfamily. UNG family.</text>
</comment>
<keyword evidence="8 9" id="KW-0234">DNA repair</keyword>
<protein>
    <recommendedName>
        <fullName evidence="5 9">Uracil-DNA glycosylase</fullName>
        <shortName evidence="9">UDG</shortName>
        <ecNumber evidence="4 9">3.2.2.27</ecNumber>
    </recommendedName>
</protein>
<feature type="domain" description="Uracil-DNA glycosylase-like" evidence="12">
    <location>
        <begin position="51"/>
        <end position="211"/>
    </location>
</feature>
<dbReference type="Pfam" id="PF03167">
    <property type="entry name" value="UDG"/>
    <property type="match status" value="1"/>
</dbReference>
<dbReference type="RefSeq" id="WP_077590223.1">
    <property type="nucleotide sequence ID" value="NZ_CP019640.1"/>
</dbReference>
<dbReference type="NCBIfam" id="TIGR00628">
    <property type="entry name" value="ung"/>
    <property type="match status" value="1"/>
</dbReference>
<dbReference type="EC" id="3.2.2.27" evidence="4 9"/>
<dbReference type="Proteomes" id="UP000188184">
    <property type="component" value="Chromosome"/>
</dbReference>
<keyword evidence="9" id="KW-0963">Cytoplasm</keyword>
<evidence type="ECO:0000259" key="12">
    <source>
        <dbReference type="SMART" id="SM00986"/>
    </source>
</evidence>
<evidence type="ECO:0000256" key="1">
    <source>
        <dbReference type="ARBA" id="ARBA00001400"/>
    </source>
</evidence>
<dbReference type="NCBIfam" id="NF003591">
    <property type="entry name" value="PRK05254.1-4"/>
    <property type="match status" value="1"/>
</dbReference>
<comment type="function">
    <text evidence="2 9 11">Excises uracil residues from the DNA which can arise as a result of misincorporation of dUMP residues by DNA polymerase or due to deamination of cytosine.</text>
</comment>
<organism evidence="13 14">
    <name type="scientific">Planococcus lenghuensis</name>
    <dbReference type="NCBI Taxonomy" id="2213202"/>
    <lineage>
        <taxon>Bacteria</taxon>
        <taxon>Bacillati</taxon>
        <taxon>Bacillota</taxon>
        <taxon>Bacilli</taxon>
        <taxon>Bacillales</taxon>
        <taxon>Caryophanaceae</taxon>
        <taxon>Planococcus</taxon>
    </lineage>
</organism>
<dbReference type="NCBIfam" id="NF003588">
    <property type="entry name" value="PRK05254.1-1"/>
    <property type="match status" value="1"/>
</dbReference>
<dbReference type="Gene3D" id="3.40.470.10">
    <property type="entry name" value="Uracil-DNA glycosylase-like domain"/>
    <property type="match status" value="1"/>
</dbReference>
<evidence type="ECO:0000256" key="3">
    <source>
        <dbReference type="ARBA" id="ARBA00008184"/>
    </source>
</evidence>
<dbReference type="InterPro" id="IPR005122">
    <property type="entry name" value="Uracil-DNA_glycosylase-like"/>
</dbReference>
<keyword evidence="7 9" id="KW-0378">Hydrolase</keyword>
<dbReference type="FunFam" id="3.40.470.10:FF:000001">
    <property type="entry name" value="Uracil-DNA glycosylase"/>
    <property type="match status" value="1"/>
</dbReference>
<dbReference type="KEGG" id="pmar:B0X71_15320"/>
<accession>A0A1Q2L373</accession>
<dbReference type="NCBIfam" id="NF003589">
    <property type="entry name" value="PRK05254.1-2"/>
    <property type="match status" value="1"/>
</dbReference>
<sequence>MTKQILSNDWQEVVGEEFDKPYYEVLRTFLKEEYENKTIYPPKDKIWTAFETTPFHDVKVVILGQDPYHGPNQAHGLSFSVQPGITKPPSVRNMFKELKDDLGCEIPEDGTLTKWAEQGVMMLNTVLTVQKGKAHSHKGKGWEQFTDEVIRKLSEREKPVIFVLWGKAAQAKKELIDLDKNDVIEAPHPSPFSAKRGFFGSRPYSKVNELLKERGEDPIDFCLA</sequence>
<dbReference type="GO" id="GO:0097510">
    <property type="term" value="P:base-excision repair, AP site formation via deaminated base removal"/>
    <property type="evidence" value="ECO:0007669"/>
    <property type="project" value="TreeGrafter"/>
</dbReference>
<dbReference type="AlphaFoldDB" id="A0A1Q2L373"/>
<dbReference type="PANTHER" id="PTHR11264:SF0">
    <property type="entry name" value="URACIL-DNA GLYCOSYLASE"/>
    <property type="match status" value="1"/>
</dbReference>
<evidence type="ECO:0000313" key="14">
    <source>
        <dbReference type="Proteomes" id="UP000188184"/>
    </source>
</evidence>
<keyword evidence="6 9" id="KW-0227">DNA damage</keyword>
<dbReference type="InterPro" id="IPR036895">
    <property type="entry name" value="Uracil-DNA_glycosylase-like_sf"/>
</dbReference>
<evidence type="ECO:0000313" key="13">
    <source>
        <dbReference type="EMBL" id="AQQ54332.1"/>
    </source>
</evidence>
<dbReference type="PROSITE" id="PS00130">
    <property type="entry name" value="U_DNA_GLYCOSYLASE"/>
    <property type="match status" value="1"/>
</dbReference>
<dbReference type="InterPro" id="IPR002043">
    <property type="entry name" value="UDG_fam1"/>
</dbReference>
<dbReference type="OrthoDB" id="9804372at2"/>
<dbReference type="SUPFAM" id="SSF52141">
    <property type="entry name" value="Uracil-DNA glycosylase-like"/>
    <property type="match status" value="1"/>
</dbReference>
<dbReference type="GO" id="GO:0005737">
    <property type="term" value="C:cytoplasm"/>
    <property type="evidence" value="ECO:0007669"/>
    <property type="project" value="UniProtKB-SubCell"/>
</dbReference>